<proteinExistence type="predicted"/>
<name>A0ABS0EV16_9BURK</name>
<protein>
    <recommendedName>
        <fullName evidence="3">Peptidase YpeB-like protein</fullName>
    </recommendedName>
</protein>
<accession>A0ABS0EV16</accession>
<evidence type="ECO:0000313" key="1">
    <source>
        <dbReference type="EMBL" id="MBF8178686.1"/>
    </source>
</evidence>
<reference evidence="1 2" key="1">
    <citation type="submission" date="2020-11" db="EMBL/GenBank/DDBJ databases">
        <title>WGS of Herminiimonas contaminans strain Marseille-Q4544 isolated from planarians Schmidtea mediterranea.</title>
        <authorList>
            <person name="Kangale L."/>
        </authorList>
    </citation>
    <scope>NUCLEOTIDE SEQUENCE [LARGE SCALE GENOMIC DNA]</scope>
    <source>
        <strain evidence="1 2">Marseille-Q4544</strain>
    </source>
</reference>
<gene>
    <name evidence="1" type="ORF">IXC47_13435</name>
</gene>
<keyword evidence="2" id="KW-1185">Reference proteome</keyword>
<evidence type="ECO:0008006" key="3">
    <source>
        <dbReference type="Google" id="ProtNLM"/>
    </source>
</evidence>
<evidence type="ECO:0000313" key="2">
    <source>
        <dbReference type="Proteomes" id="UP000657372"/>
    </source>
</evidence>
<comment type="caution">
    <text evidence="1">The sequence shown here is derived from an EMBL/GenBank/DDBJ whole genome shotgun (WGS) entry which is preliminary data.</text>
</comment>
<sequence>MLKKLFFLLFLCIPIGMPLLVSGKDKDHDVAYEALQRGQILPLSKILAQTATQVSGEVIKVELDSKRLEYKLKVLSANGLVRKVRVDARNGTLLSIKDDD</sequence>
<dbReference type="RefSeq" id="WP_175625863.1">
    <property type="nucleotide sequence ID" value="NZ_JADOEL010000011.1"/>
</dbReference>
<dbReference type="Gene3D" id="3.10.450.40">
    <property type="match status" value="1"/>
</dbReference>
<organism evidence="1 2">
    <name type="scientific">Herminiimonas contaminans</name>
    <dbReference type="NCBI Taxonomy" id="1111140"/>
    <lineage>
        <taxon>Bacteria</taxon>
        <taxon>Pseudomonadati</taxon>
        <taxon>Pseudomonadota</taxon>
        <taxon>Betaproteobacteria</taxon>
        <taxon>Burkholderiales</taxon>
        <taxon>Oxalobacteraceae</taxon>
        <taxon>Herminiimonas</taxon>
    </lineage>
</organism>
<dbReference type="EMBL" id="JADOEL010000011">
    <property type="protein sequence ID" value="MBF8178686.1"/>
    <property type="molecule type" value="Genomic_DNA"/>
</dbReference>
<dbReference type="Proteomes" id="UP000657372">
    <property type="component" value="Unassembled WGS sequence"/>
</dbReference>